<dbReference type="Pfam" id="PF00005">
    <property type="entry name" value="ABC_tran"/>
    <property type="match status" value="1"/>
</dbReference>
<dbReference type="InterPro" id="IPR027417">
    <property type="entry name" value="P-loop_NTPase"/>
</dbReference>
<keyword evidence="7" id="KW-1185">Reference proteome</keyword>
<name>A0ABY5DBP6_9ACTN</name>
<dbReference type="InterPro" id="IPR051120">
    <property type="entry name" value="ABC_AA/LPS_Transport"/>
</dbReference>
<feature type="compositionally biased region" description="Gly residues" evidence="4">
    <location>
        <begin position="276"/>
        <end position="286"/>
    </location>
</feature>
<dbReference type="PANTHER" id="PTHR45772">
    <property type="entry name" value="CONSERVED COMPONENT OF ABC TRANSPORTER FOR NATURAL AMINO ACIDS-RELATED"/>
    <property type="match status" value="1"/>
</dbReference>
<dbReference type="InterPro" id="IPR003593">
    <property type="entry name" value="AAA+_ATPase"/>
</dbReference>
<sequence>MTTTAPEHLLRADGVTVRFGGLTALDDVGLQVEPGSVVGLIGPNGAGKTTLFNVLSGVLRPTKGEISWKGAPPPGKRTHHLAKAGIARTFQGLNLFPMMPVIWNVMVGADRTAKGGAFSLISGFGRHHRDEQELKERAMATLMRFGIAEYALRLPGTLPYGVQKQVALARACVSEPELLLLDEPASGLSGQQMDTLADQIRGFSQHMAVVLVEHHMDLVMKVCDHIVVLNFGKVIASGTPEEIQADPAVTQAYLGTPADEGPSDGSPAVVDPSLGNGNGNGNGALR</sequence>
<dbReference type="InterPro" id="IPR003439">
    <property type="entry name" value="ABC_transporter-like_ATP-bd"/>
</dbReference>
<proteinExistence type="predicted"/>
<evidence type="ECO:0000256" key="2">
    <source>
        <dbReference type="ARBA" id="ARBA00022741"/>
    </source>
</evidence>
<dbReference type="CDD" id="cd03219">
    <property type="entry name" value="ABC_Mj1267_LivG_branched"/>
    <property type="match status" value="1"/>
</dbReference>
<keyword evidence="2" id="KW-0547">Nucleotide-binding</keyword>
<organism evidence="6 7">
    <name type="scientific">Nocardiopsis exhalans</name>
    <dbReference type="NCBI Taxonomy" id="163604"/>
    <lineage>
        <taxon>Bacteria</taxon>
        <taxon>Bacillati</taxon>
        <taxon>Actinomycetota</taxon>
        <taxon>Actinomycetes</taxon>
        <taxon>Streptosporangiales</taxon>
        <taxon>Nocardiopsidaceae</taxon>
        <taxon>Nocardiopsis</taxon>
    </lineage>
</organism>
<reference evidence="6" key="1">
    <citation type="submission" date="2022-06" db="EMBL/GenBank/DDBJ databases">
        <authorList>
            <person name="Ping M."/>
        </authorList>
    </citation>
    <scope>NUCLEOTIDE SEQUENCE</scope>
    <source>
        <strain evidence="6">JCM11759T</strain>
    </source>
</reference>
<evidence type="ECO:0000313" key="7">
    <source>
        <dbReference type="Proteomes" id="UP001055940"/>
    </source>
</evidence>
<accession>A0ABY5DBP6</accession>
<dbReference type="SMART" id="SM00382">
    <property type="entry name" value="AAA"/>
    <property type="match status" value="1"/>
</dbReference>
<protein>
    <submittedName>
        <fullName evidence="6">ABC transporter ATP-binding protein</fullName>
    </submittedName>
</protein>
<evidence type="ECO:0000313" key="6">
    <source>
        <dbReference type="EMBL" id="USY20532.1"/>
    </source>
</evidence>
<dbReference type="InterPro" id="IPR032823">
    <property type="entry name" value="BCA_ABC_TP_C"/>
</dbReference>
<dbReference type="SUPFAM" id="SSF52540">
    <property type="entry name" value="P-loop containing nucleoside triphosphate hydrolases"/>
    <property type="match status" value="1"/>
</dbReference>
<gene>
    <name evidence="6" type="ORF">NE857_02420</name>
</gene>
<dbReference type="Proteomes" id="UP001055940">
    <property type="component" value="Chromosome"/>
</dbReference>
<dbReference type="Pfam" id="PF12399">
    <property type="entry name" value="BCA_ABC_TP_C"/>
    <property type="match status" value="1"/>
</dbReference>
<feature type="region of interest" description="Disordered" evidence="4">
    <location>
        <begin position="253"/>
        <end position="286"/>
    </location>
</feature>
<keyword evidence="1" id="KW-0813">Transport</keyword>
<keyword evidence="3 6" id="KW-0067">ATP-binding</keyword>
<dbReference type="GO" id="GO:0005524">
    <property type="term" value="F:ATP binding"/>
    <property type="evidence" value="ECO:0007669"/>
    <property type="project" value="UniProtKB-KW"/>
</dbReference>
<feature type="domain" description="ABC transporter" evidence="5">
    <location>
        <begin position="10"/>
        <end position="256"/>
    </location>
</feature>
<dbReference type="Gene3D" id="3.40.50.300">
    <property type="entry name" value="P-loop containing nucleotide triphosphate hydrolases"/>
    <property type="match status" value="1"/>
</dbReference>
<evidence type="ECO:0000256" key="1">
    <source>
        <dbReference type="ARBA" id="ARBA00022448"/>
    </source>
</evidence>
<evidence type="ECO:0000256" key="3">
    <source>
        <dbReference type="ARBA" id="ARBA00022840"/>
    </source>
</evidence>
<dbReference type="EMBL" id="CP099837">
    <property type="protein sequence ID" value="USY20532.1"/>
    <property type="molecule type" value="Genomic_DNA"/>
</dbReference>
<dbReference type="PANTHER" id="PTHR45772:SF4">
    <property type="entry name" value="ABC TRANSPORTER ATP-BINDING PROTEIN"/>
    <property type="match status" value="1"/>
</dbReference>
<evidence type="ECO:0000259" key="5">
    <source>
        <dbReference type="PROSITE" id="PS50893"/>
    </source>
</evidence>
<evidence type="ECO:0000256" key="4">
    <source>
        <dbReference type="SAM" id="MobiDB-lite"/>
    </source>
</evidence>
<dbReference type="RefSeq" id="WP_254419591.1">
    <property type="nucleotide sequence ID" value="NZ_BAAAJB010000017.1"/>
</dbReference>
<dbReference type="PROSITE" id="PS50893">
    <property type="entry name" value="ABC_TRANSPORTER_2"/>
    <property type="match status" value="1"/>
</dbReference>